<dbReference type="SMART" id="SM00448">
    <property type="entry name" value="REC"/>
    <property type="match status" value="1"/>
</dbReference>
<feature type="domain" description="OmpR/PhoB-type" evidence="9">
    <location>
        <begin position="142"/>
        <end position="242"/>
    </location>
</feature>
<feature type="DNA-binding region" description="OmpR/PhoB-type" evidence="7">
    <location>
        <begin position="142"/>
        <end position="242"/>
    </location>
</feature>
<evidence type="ECO:0000313" key="11">
    <source>
        <dbReference type="Proteomes" id="UP000824225"/>
    </source>
</evidence>
<dbReference type="AlphaFoldDB" id="A0A9D2HCU4"/>
<dbReference type="EMBL" id="DXAN01000006">
    <property type="protein sequence ID" value="HJA08169.1"/>
    <property type="molecule type" value="Genomic_DNA"/>
</dbReference>
<evidence type="ECO:0000256" key="6">
    <source>
        <dbReference type="PROSITE-ProRule" id="PRU00169"/>
    </source>
</evidence>
<proteinExistence type="predicted"/>
<dbReference type="InterPro" id="IPR036388">
    <property type="entry name" value="WH-like_DNA-bd_sf"/>
</dbReference>
<dbReference type="Pfam" id="PF00486">
    <property type="entry name" value="Trans_reg_C"/>
    <property type="match status" value="1"/>
</dbReference>
<dbReference type="Gene3D" id="3.40.50.2300">
    <property type="match status" value="1"/>
</dbReference>
<evidence type="ECO:0000256" key="7">
    <source>
        <dbReference type="PROSITE-ProRule" id="PRU01091"/>
    </source>
</evidence>
<feature type="domain" description="Response regulatory" evidence="8">
    <location>
        <begin position="12"/>
        <end position="128"/>
    </location>
</feature>
<dbReference type="InterPro" id="IPR011006">
    <property type="entry name" value="CheY-like_superfamily"/>
</dbReference>
<evidence type="ECO:0000259" key="9">
    <source>
        <dbReference type="PROSITE" id="PS51755"/>
    </source>
</evidence>
<keyword evidence="2" id="KW-0902">Two-component regulatory system</keyword>
<dbReference type="SUPFAM" id="SSF52172">
    <property type="entry name" value="CheY-like"/>
    <property type="match status" value="1"/>
</dbReference>
<evidence type="ECO:0000256" key="5">
    <source>
        <dbReference type="ARBA" id="ARBA00023163"/>
    </source>
</evidence>
<comment type="caution">
    <text evidence="10">The sequence shown here is derived from an EMBL/GenBank/DDBJ whole genome shotgun (WGS) entry which is preliminary data.</text>
</comment>
<dbReference type="GO" id="GO:0005829">
    <property type="term" value="C:cytosol"/>
    <property type="evidence" value="ECO:0007669"/>
    <property type="project" value="TreeGrafter"/>
</dbReference>
<reference evidence="10" key="1">
    <citation type="journal article" date="2021" name="PeerJ">
        <title>Extensive microbial diversity within the chicken gut microbiome revealed by metagenomics and culture.</title>
        <authorList>
            <person name="Gilroy R."/>
            <person name="Ravi A."/>
            <person name="Getino M."/>
            <person name="Pursley I."/>
            <person name="Horton D.L."/>
            <person name="Alikhan N.F."/>
            <person name="Baker D."/>
            <person name="Gharbi K."/>
            <person name="Hall N."/>
            <person name="Watson M."/>
            <person name="Adriaenssens E.M."/>
            <person name="Foster-Nyarko E."/>
            <person name="Jarju S."/>
            <person name="Secka A."/>
            <person name="Antonio M."/>
            <person name="Oren A."/>
            <person name="Chaudhuri R.R."/>
            <person name="La Ragione R."/>
            <person name="Hildebrand F."/>
            <person name="Pallen M.J."/>
        </authorList>
    </citation>
    <scope>NUCLEOTIDE SEQUENCE</scope>
    <source>
        <strain evidence="10">CHK186-16707</strain>
    </source>
</reference>
<dbReference type="InterPro" id="IPR039420">
    <property type="entry name" value="WalR-like"/>
</dbReference>
<evidence type="ECO:0000256" key="2">
    <source>
        <dbReference type="ARBA" id="ARBA00023012"/>
    </source>
</evidence>
<gene>
    <name evidence="10" type="ORF">H9962_03105</name>
</gene>
<sequence length="257" mass="28415">MTLSPQGGDAPLIFVVDDDRVLCGQIADYLAAHGYAARRFHDTEGLMEAVTRERCALILLDVMLPGEDGLAFCRRLRADPATALVPVIFLSALGEETDRVVGLELGADDYIVKPFSSRELLARVRTLLRRTADGGAAPARPVARYRFGGWTVEARARLLIDPAGVAGNLSAAEFRLLRVFLEHPQEVVERETLLKVIQRPADTPYDRVLDVQISRLRARLGESAKDQRLIRTARGDGYMLAAPVEKETDRQRDEGPL</sequence>
<keyword evidence="4 7" id="KW-0238">DNA-binding</keyword>
<dbReference type="SUPFAM" id="SSF46894">
    <property type="entry name" value="C-terminal effector domain of the bipartite response regulators"/>
    <property type="match status" value="1"/>
</dbReference>
<dbReference type="CDD" id="cd00383">
    <property type="entry name" value="trans_reg_C"/>
    <property type="match status" value="1"/>
</dbReference>
<feature type="modified residue" description="4-aspartylphosphate" evidence="6">
    <location>
        <position position="61"/>
    </location>
</feature>
<accession>A0A9D2HCU4</accession>
<dbReference type="GO" id="GO:0006355">
    <property type="term" value="P:regulation of DNA-templated transcription"/>
    <property type="evidence" value="ECO:0007669"/>
    <property type="project" value="InterPro"/>
</dbReference>
<evidence type="ECO:0000313" key="10">
    <source>
        <dbReference type="EMBL" id="HJA08169.1"/>
    </source>
</evidence>
<dbReference type="Gene3D" id="1.10.10.10">
    <property type="entry name" value="Winged helix-like DNA-binding domain superfamily/Winged helix DNA-binding domain"/>
    <property type="match status" value="1"/>
</dbReference>
<evidence type="ECO:0000256" key="1">
    <source>
        <dbReference type="ARBA" id="ARBA00022553"/>
    </source>
</evidence>
<protein>
    <submittedName>
        <fullName evidence="10">Response regulator transcription factor</fullName>
    </submittedName>
</protein>
<dbReference type="Gene3D" id="6.10.250.690">
    <property type="match status" value="1"/>
</dbReference>
<dbReference type="InterPro" id="IPR001867">
    <property type="entry name" value="OmpR/PhoB-type_DNA-bd"/>
</dbReference>
<organism evidence="10 11">
    <name type="scientific">Candidatus Mailhella merdigallinarum</name>
    <dbReference type="NCBI Taxonomy" id="2838658"/>
    <lineage>
        <taxon>Bacteria</taxon>
        <taxon>Pseudomonadati</taxon>
        <taxon>Thermodesulfobacteriota</taxon>
        <taxon>Desulfovibrionia</taxon>
        <taxon>Desulfovibrionales</taxon>
        <taxon>Desulfovibrionaceae</taxon>
        <taxon>Mailhella</taxon>
    </lineage>
</organism>
<keyword evidence="1 6" id="KW-0597">Phosphoprotein</keyword>
<name>A0A9D2HCU4_9BACT</name>
<evidence type="ECO:0000256" key="3">
    <source>
        <dbReference type="ARBA" id="ARBA00023015"/>
    </source>
</evidence>
<evidence type="ECO:0000259" key="8">
    <source>
        <dbReference type="PROSITE" id="PS50110"/>
    </source>
</evidence>
<keyword evidence="5" id="KW-0804">Transcription</keyword>
<dbReference type="SMART" id="SM00862">
    <property type="entry name" value="Trans_reg_C"/>
    <property type="match status" value="1"/>
</dbReference>
<dbReference type="PANTHER" id="PTHR48111:SF4">
    <property type="entry name" value="DNA-BINDING DUAL TRANSCRIPTIONAL REGULATOR OMPR"/>
    <property type="match status" value="1"/>
</dbReference>
<dbReference type="InterPro" id="IPR016032">
    <property type="entry name" value="Sig_transdc_resp-reg_C-effctor"/>
</dbReference>
<evidence type="ECO:0000256" key="4">
    <source>
        <dbReference type="ARBA" id="ARBA00023125"/>
    </source>
</evidence>
<dbReference type="PANTHER" id="PTHR48111">
    <property type="entry name" value="REGULATOR OF RPOS"/>
    <property type="match status" value="1"/>
</dbReference>
<reference evidence="10" key="2">
    <citation type="submission" date="2021-04" db="EMBL/GenBank/DDBJ databases">
        <authorList>
            <person name="Gilroy R."/>
        </authorList>
    </citation>
    <scope>NUCLEOTIDE SEQUENCE</scope>
    <source>
        <strain evidence="10">CHK186-16707</strain>
    </source>
</reference>
<dbReference type="Proteomes" id="UP000824225">
    <property type="component" value="Unassembled WGS sequence"/>
</dbReference>
<dbReference type="PROSITE" id="PS50110">
    <property type="entry name" value="RESPONSE_REGULATORY"/>
    <property type="match status" value="1"/>
</dbReference>
<keyword evidence="3" id="KW-0805">Transcription regulation</keyword>
<dbReference type="GO" id="GO:0032993">
    <property type="term" value="C:protein-DNA complex"/>
    <property type="evidence" value="ECO:0007669"/>
    <property type="project" value="TreeGrafter"/>
</dbReference>
<dbReference type="PROSITE" id="PS51755">
    <property type="entry name" value="OMPR_PHOB"/>
    <property type="match status" value="1"/>
</dbReference>
<dbReference type="GO" id="GO:0000156">
    <property type="term" value="F:phosphorelay response regulator activity"/>
    <property type="evidence" value="ECO:0007669"/>
    <property type="project" value="TreeGrafter"/>
</dbReference>
<dbReference type="Pfam" id="PF00072">
    <property type="entry name" value="Response_reg"/>
    <property type="match status" value="1"/>
</dbReference>
<dbReference type="GO" id="GO:0000976">
    <property type="term" value="F:transcription cis-regulatory region binding"/>
    <property type="evidence" value="ECO:0007669"/>
    <property type="project" value="TreeGrafter"/>
</dbReference>
<dbReference type="InterPro" id="IPR001789">
    <property type="entry name" value="Sig_transdc_resp-reg_receiver"/>
</dbReference>